<keyword evidence="5" id="KW-0808">Transferase</keyword>
<dbReference type="PANTHER" id="PTHR33389:SF18">
    <property type="entry name" value="OS01G0677900 PROTEIN"/>
    <property type="match status" value="1"/>
</dbReference>
<comment type="catalytic activity">
    <reaction evidence="1">
        <text>S-ubiquitinyl-[E2 ubiquitin-conjugating enzyme]-L-cysteine + [acceptor protein]-L-lysine = [E2 ubiquitin-conjugating enzyme]-L-cysteine + N(6)-ubiquitinyl-[acceptor protein]-L-lysine.</text>
        <dbReference type="EC" id="2.3.2.27"/>
    </reaction>
</comment>
<keyword evidence="7" id="KW-0833">Ubl conjugation pathway</keyword>
<comment type="pathway">
    <text evidence="3">Protein modification; protein ubiquitination.</text>
</comment>
<keyword evidence="6 10" id="KW-0812">Transmembrane</keyword>
<dbReference type="InterPro" id="IPR057425">
    <property type="entry name" value="DUF2921_N"/>
</dbReference>
<evidence type="ECO:0000256" key="4">
    <source>
        <dbReference type="ARBA" id="ARBA00012483"/>
    </source>
</evidence>
<dbReference type="Proteomes" id="UP000235145">
    <property type="component" value="Unassembled WGS sequence"/>
</dbReference>
<evidence type="ECO:0000256" key="10">
    <source>
        <dbReference type="SAM" id="Phobius"/>
    </source>
</evidence>
<evidence type="ECO:0000259" key="11">
    <source>
        <dbReference type="Pfam" id="PF11145"/>
    </source>
</evidence>
<organism evidence="13 14">
    <name type="scientific">Lactuca sativa</name>
    <name type="common">Garden lettuce</name>
    <dbReference type="NCBI Taxonomy" id="4236"/>
    <lineage>
        <taxon>Eukaryota</taxon>
        <taxon>Viridiplantae</taxon>
        <taxon>Streptophyta</taxon>
        <taxon>Embryophyta</taxon>
        <taxon>Tracheophyta</taxon>
        <taxon>Spermatophyta</taxon>
        <taxon>Magnoliopsida</taxon>
        <taxon>eudicotyledons</taxon>
        <taxon>Gunneridae</taxon>
        <taxon>Pentapetalae</taxon>
        <taxon>asterids</taxon>
        <taxon>campanulids</taxon>
        <taxon>Asterales</taxon>
        <taxon>Asteraceae</taxon>
        <taxon>Cichorioideae</taxon>
        <taxon>Cichorieae</taxon>
        <taxon>Lactucinae</taxon>
        <taxon>Lactuca</taxon>
    </lineage>
</organism>
<feature type="transmembrane region" description="Helical" evidence="10">
    <location>
        <begin position="681"/>
        <end position="702"/>
    </location>
</feature>
<dbReference type="AlphaFoldDB" id="A0A9R1UGC4"/>
<dbReference type="Pfam" id="PF14223">
    <property type="entry name" value="Retrotran_gag_2"/>
    <property type="match status" value="1"/>
</dbReference>
<dbReference type="Pfam" id="PF25333">
    <property type="entry name" value="DUF2921_N"/>
    <property type="match status" value="3"/>
</dbReference>
<keyword evidence="8 10" id="KW-1133">Transmembrane helix</keyword>
<dbReference type="GO" id="GO:0012505">
    <property type="term" value="C:endomembrane system"/>
    <property type="evidence" value="ECO:0007669"/>
    <property type="project" value="UniProtKB-SubCell"/>
</dbReference>
<evidence type="ECO:0000313" key="14">
    <source>
        <dbReference type="Proteomes" id="UP000235145"/>
    </source>
</evidence>
<dbReference type="InterPro" id="IPR021319">
    <property type="entry name" value="DUF2921"/>
</dbReference>
<sequence length="1159" mass="131309">MNPSLFPSKILSIPFITITIFILITTVFSSTKTISYSDHCNSFVPEAIPTTITYTRFPSLKTLTSHYTGAQNILDPDSLSQRFIQFRPINRIFKTNTSNTYKTQAQLTFASSNIYHFQSNHSRFDRPLVFNLDGFLSVSTNKLCMVGSARWFSKKGKRLKLDAVLKLNLPKLMNINTSLVGGILASLASPHDSDYFEPISLMGFPEVGLLKYKYSLVANEDCNGANGNEHSVARMESLDLCSKLAYQFKIYRLENQGIGYPFLSLYGFQCSLEEKKLRFLVEFQNTSYPRWYQSFNPNVTLIGDGTWNRAKNELCIVACRILNQSDPLGSAHVGDCSIRLTLWFPEVRSIKNTHTTEGQIWSTKKTDDVGYFKPIKFQSFDHSSENYGSKYEFTKLEKVRQICPRADVGKREGVVYPSGYSRDMTFDMSVKSRNMNSMGYAFPIFVGNQFYNSYEALDSNFSPWQADTSPMNISYEISFRMLANSTSESESGIPSLSLTKNGRVEISAEGFYDSETGRLCMVGCRNLPSSEKNSKNESFDCEILVQFQFPSTNGNNGSFLIRGSIESLREKTDVLYFDNLNAVSLAYTKLEAMESIWRMDLEIILDLISRTLSCLFIVLQLFHIKKNPEMIPLISVLMMVILTLGYMVPLVLNFEAMFSNTRYPQNIPLGGSGGLLEVNEVIVRIVTMVAFILQFRLLQLTWTKKLGNGDKNGNGKSHWNHEIWTLVLCFPVYIVGGLMMFLTNWKNNDYIISSNRSILGDLRSYAGLTLDGFLFPQIVLNIFQISKGNALSYLFYIGNTFVRLLPHAYDLYRGQENISHQFHRFYLYANPGADFYSPSWDVFIACGGFVFAVIVFLQQRFGGRFMLPKRFRETVGYERVPVQAADQCILILLQASLIEEAFSDVVGLSTARAVWTALESAYGNSSIKRVQNLHDQLHLLSKGTASFSDYVRRFMAICDQLAAIGHAVDESDKFHWFLCGLGDSFESFSVAIRVSRHALLPCSYSCSSEPSRSQIPATITKSLTMTTMVEITTHTHFPIKLTSANFPIWRKHVLSTLIGFDLDKFVKDSMEKPPAKIDNKPNPLCQQWYRQDQILLGGLLGSCSETIQPIVSSAETSNEAFNISLRVMKVSLDLISFLLNQNLHRTLNVLNPWRNSFMR</sequence>
<dbReference type="PANTHER" id="PTHR33389">
    <property type="entry name" value="FAMILY PROTEIN, PUTATIVE (DUF2921)-RELATED"/>
    <property type="match status" value="1"/>
</dbReference>
<evidence type="ECO:0000256" key="7">
    <source>
        <dbReference type="ARBA" id="ARBA00022786"/>
    </source>
</evidence>
<dbReference type="GO" id="GO:0061630">
    <property type="term" value="F:ubiquitin protein ligase activity"/>
    <property type="evidence" value="ECO:0007669"/>
    <property type="project" value="UniProtKB-EC"/>
</dbReference>
<evidence type="ECO:0000256" key="5">
    <source>
        <dbReference type="ARBA" id="ARBA00022679"/>
    </source>
</evidence>
<dbReference type="Pfam" id="PF11145">
    <property type="entry name" value="DUF2921"/>
    <property type="match status" value="1"/>
</dbReference>
<reference evidence="13 14" key="1">
    <citation type="journal article" date="2017" name="Nat. Commun.">
        <title>Genome assembly with in vitro proximity ligation data and whole-genome triplication in lettuce.</title>
        <authorList>
            <person name="Reyes-Chin-Wo S."/>
            <person name="Wang Z."/>
            <person name="Yang X."/>
            <person name="Kozik A."/>
            <person name="Arikit S."/>
            <person name="Song C."/>
            <person name="Xia L."/>
            <person name="Froenicke L."/>
            <person name="Lavelle D.O."/>
            <person name="Truco M.J."/>
            <person name="Xia R."/>
            <person name="Zhu S."/>
            <person name="Xu C."/>
            <person name="Xu H."/>
            <person name="Xu X."/>
            <person name="Cox K."/>
            <person name="Korf I."/>
            <person name="Meyers B.C."/>
            <person name="Michelmore R.W."/>
        </authorList>
    </citation>
    <scope>NUCLEOTIDE SEQUENCE [LARGE SCALE GENOMIC DNA]</scope>
    <source>
        <strain evidence="14">cv. Salinas</strain>
        <tissue evidence="13">Seedlings</tissue>
    </source>
</reference>
<accession>A0A9R1UGC4</accession>
<keyword evidence="9 10" id="KW-0472">Membrane</keyword>
<evidence type="ECO:0000256" key="1">
    <source>
        <dbReference type="ARBA" id="ARBA00000900"/>
    </source>
</evidence>
<comment type="subcellular location">
    <subcellularLocation>
        <location evidence="2">Endomembrane system</location>
        <topology evidence="2">Multi-pass membrane protein</topology>
    </subcellularLocation>
</comment>
<feature type="transmembrane region" description="Helical" evidence="10">
    <location>
        <begin position="631"/>
        <end position="652"/>
    </location>
</feature>
<name>A0A9R1UGC4_LACSA</name>
<feature type="domain" description="DUF2921" evidence="12">
    <location>
        <begin position="36"/>
        <end position="200"/>
    </location>
</feature>
<evidence type="ECO:0000256" key="6">
    <source>
        <dbReference type="ARBA" id="ARBA00022692"/>
    </source>
</evidence>
<feature type="domain" description="DUF2921" evidence="12">
    <location>
        <begin position="287"/>
        <end position="376"/>
    </location>
</feature>
<evidence type="ECO:0000313" key="13">
    <source>
        <dbReference type="EMBL" id="KAJ0186661.1"/>
    </source>
</evidence>
<feature type="transmembrane region" description="Helical" evidence="10">
    <location>
        <begin position="723"/>
        <end position="742"/>
    </location>
</feature>
<evidence type="ECO:0000256" key="2">
    <source>
        <dbReference type="ARBA" id="ARBA00004127"/>
    </source>
</evidence>
<dbReference type="EMBL" id="NBSK02000009">
    <property type="protein sequence ID" value="KAJ0186661.1"/>
    <property type="molecule type" value="Genomic_DNA"/>
</dbReference>
<gene>
    <name evidence="13" type="ORF">LSAT_V11C900495220</name>
</gene>
<evidence type="ECO:0000256" key="8">
    <source>
        <dbReference type="ARBA" id="ARBA00022989"/>
    </source>
</evidence>
<feature type="domain" description="SWEET-like" evidence="11">
    <location>
        <begin position="593"/>
        <end position="871"/>
    </location>
</feature>
<comment type="caution">
    <text evidence="13">The sequence shown here is derived from an EMBL/GenBank/DDBJ whole genome shotgun (WGS) entry which is preliminary data.</text>
</comment>
<feature type="transmembrane region" description="Helical" evidence="10">
    <location>
        <begin position="835"/>
        <end position="857"/>
    </location>
</feature>
<evidence type="ECO:0000256" key="3">
    <source>
        <dbReference type="ARBA" id="ARBA00004906"/>
    </source>
</evidence>
<feature type="domain" description="DUF2921" evidence="12">
    <location>
        <begin position="404"/>
        <end position="580"/>
    </location>
</feature>
<protein>
    <recommendedName>
        <fullName evidence="4">RING-type E3 ubiquitin transferase</fullName>
        <ecNumber evidence="4">2.3.2.27</ecNumber>
    </recommendedName>
</protein>
<dbReference type="EC" id="2.3.2.27" evidence="4"/>
<evidence type="ECO:0000256" key="9">
    <source>
        <dbReference type="ARBA" id="ARBA00023136"/>
    </source>
</evidence>
<evidence type="ECO:0000259" key="12">
    <source>
        <dbReference type="Pfam" id="PF25333"/>
    </source>
</evidence>
<keyword evidence="14" id="KW-1185">Reference proteome</keyword>
<proteinExistence type="predicted"/>